<name>A0A9Q3VYM5_9GAMM</name>
<protein>
    <recommendedName>
        <fullName evidence="3">DUF1425 domain-containing protein</fullName>
    </recommendedName>
</protein>
<evidence type="ECO:0008006" key="3">
    <source>
        <dbReference type="Google" id="ProtNLM"/>
    </source>
</evidence>
<reference evidence="1" key="1">
    <citation type="submission" date="2022-01" db="EMBL/GenBank/DDBJ databases">
        <authorList>
            <person name="Karlyshev A.V."/>
            <person name="Jaspars M."/>
        </authorList>
    </citation>
    <scope>NUCLEOTIDE SEQUENCE</scope>
    <source>
        <strain evidence="1">AGSA3-2</strain>
    </source>
</reference>
<accession>A0A9Q3VYM5</accession>
<evidence type="ECO:0000313" key="1">
    <source>
        <dbReference type="EMBL" id="MCE7507485.1"/>
    </source>
</evidence>
<keyword evidence="2" id="KW-1185">Reference proteome</keyword>
<dbReference type="InterPro" id="IPR038483">
    <property type="entry name" value="YcfL-like_sf"/>
</dbReference>
<dbReference type="RefSeq" id="WP_080531791.1">
    <property type="nucleotide sequence ID" value="NZ_CP102389.1"/>
</dbReference>
<dbReference type="AlphaFoldDB" id="A0A9Q3VYM5"/>
<organism evidence="1 2">
    <name type="scientific">Alloalcanivorax xenomutans</name>
    <dbReference type="NCBI Taxonomy" id="1094342"/>
    <lineage>
        <taxon>Bacteria</taxon>
        <taxon>Pseudomonadati</taxon>
        <taxon>Pseudomonadota</taxon>
        <taxon>Gammaproteobacteria</taxon>
        <taxon>Oceanospirillales</taxon>
        <taxon>Alcanivoracaceae</taxon>
        <taxon>Alloalcanivorax</taxon>
    </lineage>
</organism>
<proteinExistence type="predicted"/>
<dbReference type="Proteomes" id="UP001107961">
    <property type="component" value="Unassembled WGS sequence"/>
</dbReference>
<dbReference type="PROSITE" id="PS51257">
    <property type="entry name" value="PROKAR_LIPOPROTEIN"/>
    <property type="match status" value="1"/>
</dbReference>
<dbReference type="EMBL" id="JAJVKT010000002">
    <property type="protein sequence ID" value="MCE7507485.1"/>
    <property type="molecule type" value="Genomic_DNA"/>
</dbReference>
<comment type="caution">
    <text evidence="1">The sequence shown here is derived from an EMBL/GenBank/DDBJ whole genome shotgun (WGS) entry which is preliminary data.</text>
</comment>
<gene>
    <name evidence="1" type="ORF">LZG35_02465</name>
</gene>
<sequence length="152" mass="17210">MMRTRLMNAVWAMGLLSLMGGCQSPGMSKKELSQRLEEPGFNTVVFADYDLNRNFSEGLFGPDKVLRLSSAGHGIGYTDTGTSEVWLELRNHTDHNYVVEARTRFFSQQGIPVDAKPVWQRLPVPANSSAVYREKSVGTERLQYRIEVRQAR</sequence>
<evidence type="ECO:0000313" key="2">
    <source>
        <dbReference type="Proteomes" id="UP001107961"/>
    </source>
</evidence>
<dbReference type="Gene3D" id="2.60.40.3230">
    <property type="match status" value="1"/>
</dbReference>